<sequence>MVFANSEDGGVKVSLRRIEEGRKRFREYASPVRDTLKRFTRYIAGEAVRYGIEVTFQRGFILGRANGVLGIVITDKNSDTHLIDDIFEFDYTQEKLPADRTFHFDKIPQGFVGGQLREDVLMAFNALIPDQSSPTDHGMTTIESDIGCIKIKITRHQRMRDISMRDEEQLLQNESTWAQFEAGETLDAVRTIERASYYGQGITHSTSLEGGIPVELRVWDPEKSYFTSEKPWSLTFNYIYRSRAYKSPEYLKSSKIIEHNEWRSFNEAQRAEAFTELQEFDKKHTTQLVMREAGALADEENICRKSIFGTGMVPDQYRKYNSLTVPEKEVVYSLLKFRRSFLQNSRIPPYKPRDPNPADKYVEDVVQYRLPILNLKRVKCTSDQVSNSDSEPLMAKRKRSLIKDDSSLTSSSDEEPLMSKRKRFLKEDSRLTSAPDDEPFMARKSNLGD</sequence>
<dbReference type="Proteomes" id="UP000824998">
    <property type="component" value="Unassembled WGS sequence"/>
</dbReference>
<evidence type="ECO:0000313" key="3">
    <source>
        <dbReference type="Proteomes" id="UP000824998"/>
    </source>
</evidence>
<feature type="region of interest" description="Disordered" evidence="1">
    <location>
        <begin position="383"/>
        <end position="449"/>
    </location>
</feature>
<accession>A0A9P7YTB2</accession>
<gene>
    <name evidence="2" type="ORF">BJ875DRAFT_436571</name>
</gene>
<protein>
    <submittedName>
        <fullName evidence="2">Uncharacterized protein</fullName>
    </submittedName>
</protein>
<dbReference type="EMBL" id="MU251359">
    <property type="protein sequence ID" value="KAG9239347.1"/>
    <property type="molecule type" value="Genomic_DNA"/>
</dbReference>
<proteinExistence type="predicted"/>
<evidence type="ECO:0000313" key="2">
    <source>
        <dbReference type="EMBL" id="KAG9239347.1"/>
    </source>
</evidence>
<keyword evidence="3" id="KW-1185">Reference proteome</keyword>
<dbReference type="AlphaFoldDB" id="A0A9P7YTB2"/>
<evidence type="ECO:0000256" key="1">
    <source>
        <dbReference type="SAM" id="MobiDB-lite"/>
    </source>
</evidence>
<reference evidence="2" key="1">
    <citation type="journal article" date="2021" name="IMA Fungus">
        <title>Genomic characterization of three marine fungi, including Emericellopsis atlantica sp. nov. with signatures of a generalist lifestyle and marine biomass degradation.</title>
        <authorList>
            <person name="Hagestad O.C."/>
            <person name="Hou L."/>
            <person name="Andersen J.H."/>
            <person name="Hansen E.H."/>
            <person name="Altermark B."/>
            <person name="Li C."/>
            <person name="Kuhnert E."/>
            <person name="Cox R.J."/>
            <person name="Crous P.W."/>
            <person name="Spatafora J.W."/>
            <person name="Lail K."/>
            <person name="Amirebrahimi M."/>
            <person name="Lipzen A."/>
            <person name="Pangilinan J."/>
            <person name="Andreopoulos W."/>
            <person name="Hayes R.D."/>
            <person name="Ng V."/>
            <person name="Grigoriev I.V."/>
            <person name="Jackson S.A."/>
            <person name="Sutton T.D.S."/>
            <person name="Dobson A.D.W."/>
            <person name="Rama T."/>
        </authorList>
    </citation>
    <scope>NUCLEOTIDE SEQUENCE</scope>
    <source>
        <strain evidence="2">TRa018bII</strain>
    </source>
</reference>
<comment type="caution">
    <text evidence="2">The sequence shown here is derived from an EMBL/GenBank/DDBJ whole genome shotgun (WGS) entry which is preliminary data.</text>
</comment>
<organism evidence="2 3">
    <name type="scientific">Amylocarpus encephaloides</name>
    <dbReference type="NCBI Taxonomy" id="45428"/>
    <lineage>
        <taxon>Eukaryota</taxon>
        <taxon>Fungi</taxon>
        <taxon>Dikarya</taxon>
        <taxon>Ascomycota</taxon>
        <taxon>Pezizomycotina</taxon>
        <taxon>Leotiomycetes</taxon>
        <taxon>Helotiales</taxon>
        <taxon>Helotiales incertae sedis</taxon>
        <taxon>Amylocarpus</taxon>
    </lineage>
</organism>
<name>A0A9P7YTB2_9HELO</name>